<protein>
    <submittedName>
        <fullName evidence="1">Uncharacterized protein</fullName>
    </submittedName>
</protein>
<proteinExistence type="predicted"/>
<name>A0A820GD76_9BILA</name>
<reference evidence="1" key="1">
    <citation type="submission" date="2021-02" db="EMBL/GenBank/DDBJ databases">
        <authorList>
            <person name="Nowell W R."/>
        </authorList>
    </citation>
    <scope>NUCLEOTIDE SEQUENCE</scope>
</reference>
<evidence type="ECO:0000313" key="2">
    <source>
        <dbReference type="Proteomes" id="UP000663836"/>
    </source>
</evidence>
<dbReference type="AlphaFoldDB" id="A0A820GD76"/>
<gene>
    <name evidence="1" type="ORF">JBS370_LOCUS39659</name>
</gene>
<dbReference type="EMBL" id="CAJOBD010029234">
    <property type="protein sequence ID" value="CAF4278121.1"/>
    <property type="molecule type" value="Genomic_DNA"/>
</dbReference>
<comment type="caution">
    <text evidence="1">The sequence shown here is derived from an EMBL/GenBank/DDBJ whole genome shotgun (WGS) entry which is preliminary data.</text>
</comment>
<evidence type="ECO:0000313" key="1">
    <source>
        <dbReference type="EMBL" id="CAF4278121.1"/>
    </source>
</evidence>
<sequence length="44" mass="5248">MAKHLSMFNIVHIIDNCRSEFLAAHRDYIEIFQIIELSQELRTT</sequence>
<dbReference type="Proteomes" id="UP000663836">
    <property type="component" value="Unassembled WGS sequence"/>
</dbReference>
<accession>A0A820GD76</accession>
<feature type="non-terminal residue" evidence="1">
    <location>
        <position position="1"/>
    </location>
</feature>
<organism evidence="1 2">
    <name type="scientific">Rotaria sordida</name>
    <dbReference type="NCBI Taxonomy" id="392033"/>
    <lineage>
        <taxon>Eukaryota</taxon>
        <taxon>Metazoa</taxon>
        <taxon>Spiralia</taxon>
        <taxon>Gnathifera</taxon>
        <taxon>Rotifera</taxon>
        <taxon>Eurotatoria</taxon>
        <taxon>Bdelloidea</taxon>
        <taxon>Philodinida</taxon>
        <taxon>Philodinidae</taxon>
        <taxon>Rotaria</taxon>
    </lineage>
</organism>